<name>A0A396ISQ0_MEDTR</name>
<protein>
    <submittedName>
        <fullName evidence="1">Uncharacterized protein</fullName>
    </submittedName>
</protein>
<reference evidence="1" key="1">
    <citation type="journal article" date="2018" name="Nat. Plants">
        <title>Whole-genome landscape of Medicago truncatula symbiotic genes.</title>
        <authorList>
            <person name="Pecrix Y."/>
            <person name="Gamas P."/>
            <person name="Carrere S."/>
        </authorList>
    </citation>
    <scope>NUCLEOTIDE SEQUENCE</scope>
    <source>
        <tissue evidence="1">Leaves</tissue>
    </source>
</reference>
<dbReference type="AlphaFoldDB" id="A0A396ISQ0"/>
<accession>A0A396ISQ0</accession>
<proteinExistence type="predicted"/>
<organism evidence="1">
    <name type="scientific">Medicago truncatula</name>
    <name type="common">Barrel medic</name>
    <name type="synonym">Medicago tribuloides</name>
    <dbReference type="NCBI Taxonomy" id="3880"/>
    <lineage>
        <taxon>Eukaryota</taxon>
        <taxon>Viridiplantae</taxon>
        <taxon>Streptophyta</taxon>
        <taxon>Embryophyta</taxon>
        <taxon>Tracheophyta</taxon>
        <taxon>Spermatophyta</taxon>
        <taxon>Magnoliopsida</taxon>
        <taxon>eudicotyledons</taxon>
        <taxon>Gunneridae</taxon>
        <taxon>Pentapetalae</taxon>
        <taxon>rosids</taxon>
        <taxon>fabids</taxon>
        <taxon>Fabales</taxon>
        <taxon>Fabaceae</taxon>
        <taxon>Papilionoideae</taxon>
        <taxon>50 kb inversion clade</taxon>
        <taxon>NPAAA clade</taxon>
        <taxon>Hologalegina</taxon>
        <taxon>IRL clade</taxon>
        <taxon>Trifolieae</taxon>
        <taxon>Medicago</taxon>
    </lineage>
</organism>
<evidence type="ECO:0000313" key="1">
    <source>
        <dbReference type="EMBL" id="RHN68719.1"/>
    </source>
</evidence>
<dbReference type="EMBL" id="PSQE01000003">
    <property type="protein sequence ID" value="RHN68719.1"/>
    <property type="molecule type" value="Genomic_DNA"/>
</dbReference>
<dbReference type="Gramene" id="rna17105">
    <property type="protein sequence ID" value="RHN68719.1"/>
    <property type="gene ID" value="gene17105"/>
</dbReference>
<dbReference type="Proteomes" id="UP000265566">
    <property type="component" value="Chromosome 3"/>
</dbReference>
<sequence>MKIWGRRQSGCRRVQACKSAIGTRGKTVSPLFIGHCMKRNMLLGETTNEPTLDSLLSPSQHNRKCSKLQQVFLR</sequence>
<gene>
    <name evidence="1" type="ORF">MtrunA17_Chr3g0116921</name>
</gene>
<comment type="caution">
    <text evidence="1">The sequence shown here is derived from an EMBL/GenBank/DDBJ whole genome shotgun (WGS) entry which is preliminary data.</text>
</comment>